<evidence type="ECO:0000256" key="3">
    <source>
        <dbReference type="ARBA" id="ARBA00012544"/>
    </source>
</evidence>
<evidence type="ECO:0000256" key="10">
    <source>
        <dbReference type="ARBA" id="ARBA00047475"/>
    </source>
</evidence>
<sequence>MSLSFGNNETEEVEFAAGAENIVFSKWVPQTALLADSRLSAFLTHGGLGSVNELSYMGKPSILCPLFGDQLRNAKMLARHNGSIEISKFDLPNFANLRSALHRILFDESYQRNAENLAKRLEKQPFKPKEMLVRHFEFGAE</sequence>
<keyword evidence="8" id="KW-1133">Transmembrane helix</keyword>
<accession>A0A8R1DKM2</accession>
<keyword evidence="9" id="KW-0472">Membrane</keyword>
<evidence type="ECO:0000313" key="11">
    <source>
        <dbReference type="EnsemblMetazoa" id="CJA04704b.1"/>
    </source>
</evidence>
<evidence type="ECO:0000256" key="9">
    <source>
        <dbReference type="ARBA" id="ARBA00023136"/>
    </source>
</evidence>
<evidence type="ECO:0000256" key="6">
    <source>
        <dbReference type="ARBA" id="ARBA00022692"/>
    </source>
</evidence>
<keyword evidence="5" id="KW-0808">Transferase</keyword>
<keyword evidence="12" id="KW-1185">Reference proteome</keyword>
<dbReference type="CDD" id="cd03784">
    <property type="entry name" value="GT1_Gtf-like"/>
    <property type="match status" value="1"/>
</dbReference>
<keyword evidence="6" id="KW-0812">Transmembrane</keyword>
<dbReference type="GO" id="GO:0015020">
    <property type="term" value="F:glucuronosyltransferase activity"/>
    <property type="evidence" value="ECO:0007669"/>
    <property type="project" value="UniProtKB-EC"/>
</dbReference>
<protein>
    <recommendedName>
        <fullName evidence="3">glucuronosyltransferase</fullName>
        <ecNumber evidence="3">2.4.1.17</ecNumber>
    </recommendedName>
</protein>
<dbReference type="Pfam" id="PF00201">
    <property type="entry name" value="UDPGT"/>
    <property type="match status" value="1"/>
</dbReference>
<dbReference type="EC" id="2.4.1.17" evidence="3"/>
<evidence type="ECO:0000256" key="2">
    <source>
        <dbReference type="ARBA" id="ARBA00009995"/>
    </source>
</evidence>
<comment type="similarity">
    <text evidence="2">Belongs to the UDP-glycosyltransferase family.</text>
</comment>
<evidence type="ECO:0000256" key="5">
    <source>
        <dbReference type="ARBA" id="ARBA00022679"/>
    </source>
</evidence>
<dbReference type="AlphaFoldDB" id="A0A8R1DKM2"/>
<evidence type="ECO:0000256" key="4">
    <source>
        <dbReference type="ARBA" id="ARBA00022676"/>
    </source>
</evidence>
<keyword evidence="4" id="KW-0328">Glycosyltransferase</keyword>
<keyword evidence="7" id="KW-0732">Signal</keyword>
<proteinExistence type="inferred from homology"/>
<reference evidence="12" key="1">
    <citation type="submission" date="2010-08" db="EMBL/GenBank/DDBJ databases">
        <authorList>
            <consortium name="Caenorhabditis japonica Sequencing Consortium"/>
            <person name="Wilson R.K."/>
        </authorList>
    </citation>
    <scope>NUCLEOTIDE SEQUENCE [LARGE SCALE GENOMIC DNA]</scope>
    <source>
        <strain evidence="12">DF5081</strain>
    </source>
</reference>
<dbReference type="EnsemblMetazoa" id="CJA04704b.1">
    <property type="protein sequence ID" value="CJA04704b.1"/>
    <property type="gene ID" value="WBGene00123908"/>
</dbReference>
<dbReference type="FunFam" id="3.40.50.2000:FF:000038">
    <property type="entry name" value="UDP-GlucuronosylTransferase"/>
    <property type="match status" value="1"/>
</dbReference>
<evidence type="ECO:0000313" key="12">
    <source>
        <dbReference type="Proteomes" id="UP000005237"/>
    </source>
</evidence>
<reference evidence="11" key="2">
    <citation type="submission" date="2022-06" db="UniProtKB">
        <authorList>
            <consortium name="EnsemblMetazoa"/>
        </authorList>
    </citation>
    <scope>IDENTIFICATION</scope>
    <source>
        <strain evidence="11">DF5081</strain>
    </source>
</reference>
<organism evidence="11 12">
    <name type="scientific">Caenorhabditis japonica</name>
    <dbReference type="NCBI Taxonomy" id="281687"/>
    <lineage>
        <taxon>Eukaryota</taxon>
        <taxon>Metazoa</taxon>
        <taxon>Ecdysozoa</taxon>
        <taxon>Nematoda</taxon>
        <taxon>Chromadorea</taxon>
        <taxon>Rhabditida</taxon>
        <taxon>Rhabditina</taxon>
        <taxon>Rhabditomorpha</taxon>
        <taxon>Rhabditoidea</taxon>
        <taxon>Rhabditidae</taxon>
        <taxon>Peloderinae</taxon>
        <taxon>Caenorhabditis</taxon>
    </lineage>
</organism>
<dbReference type="Gene3D" id="3.40.50.2000">
    <property type="entry name" value="Glycogen Phosphorylase B"/>
    <property type="match status" value="1"/>
</dbReference>
<dbReference type="SUPFAM" id="SSF53756">
    <property type="entry name" value="UDP-Glycosyltransferase/glycogen phosphorylase"/>
    <property type="match status" value="1"/>
</dbReference>
<name>A0A8R1DKM2_CAEJA</name>
<dbReference type="Proteomes" id="UP000005237">
    <property type="component" value="Unassembled WGS sequence"/>
</dbReference>
<dbReference type="GO" id="GO:0016020">
    <property type="term" value="C:membrane"/>
    <property type="evidence" value="ECO:0007669"/>
    <property type="project" value="UniProtKB-SubCell"/>
</dbReference>
<evidence type="ECO:0000256" key="1">
    <source>
        <dbReference type="ARBA" id="ARBA00004167"/>
    </source>
</evidence>
<evidence type="ECO:0000256" key="8">
    <source>
        <dbReference type="ARBA" id="ARBA00022989"/>
    </source>
</evidence>
<dbReference type="PANTHER" id="PTHR48043:SF17">
    <property type="entry name" value="GLUCURONOSYLTRANSFERASE"/>
    <property type="match status" value="1"/>
</dbReference>
<comment type="catalytic activity">
    <reaction evidence="10">
        <text>glucuronate acceptor + UDP-alpha-D-glucuronate = acceptor beta-D-glucuronoside + UDP + H(+)</text>
        <dbReference type="Rhea" id="RHEA:21032"/>
        <dbReference type="ChEBI" id="CHEBI:15378"/>
        <dbReference type="ChEBI" id="CHEBI:58052"/>
        <dbReference type="ChEBI" id="CHEBI:58223"/>
        <dbReference type="ChEBI" id="CHEBI:132367"/>
        <dbReference type="ChEBI" id="CHEBI:132368"/>
        <dbReference type="EC" id="2.4.1.17"/>
    </reaction>
</comment>
<dbReference type="InterPro" id="IPR002213">
    <property type="entry name" value="UDP_glucos_trans"/>
</dbReference>
<comment type="subcellular location">
    <subcellularLocation>
        <location evidence="1">Membrane</location>
        <topology evidence="1">Single-pass membrane protein</topology>
    </subcellularLocation>
</comment>
<dbReference type="PANTHER" id="PTHR48043">
    <property type="entry name" value="EG:EG0003.4 PROTEIN-RELATED"/>
    <property type="match status" value="1"/>
</dbReference>
<evidence type="ECO:0000256" key="7">
    <source>
        <dbReference type="ARBA" id="ARBA00022729"/>
    </source>
</evidence>
<dbReference type="InterPro" id="IPR050271">
    <property type="entry name" value="UDP-glycosyltransferase"/>
</dbReference>